<proteinExistence type="predicted"/>
<evidence type="ECO:0000256" key="1">
    <source>
        <dbReference type="SAM" id="SignalP"/>
    </source>
</evidence>
<gene>
    <name evidence="3" type="ORF">R5R35_009675</name>
</gene>
<feature type="domain" description="Hemimethylated DNA-binding" evidence="2">
    <location>
        <begin position="116"/>
        <end position="216"/>
    </location>
</feature>
<evidence type="ECO:0000313" key="3">
    <source>
        <dbReference type="EMBL" id="KAK7788392.1"/>
    </source>
</evidence>
<keyword evidence="4" id="KW-1185">Reference proteome</keyword>
<accession>A0AAN9YY67</accession>
<name>A0AAN9YY67_9ORTH</name>
<dbReference type="Proteomes" id="UP001378592">
    <property type="component" value="Unassembled WGS sequence"/>
</dbReference>
<organism evidence="3 4">
    <name type="scientific">Gryllus longicercus</name>
    <dbReference type="NCBI Taxonomy" id="2509291"/>
    <lineage>
        <taxon>Eukaryota</taxon>
        <taxon>Metazoa</taxon>
        <taxon>Ecdysozoa</taxon>
        <taxon>Arthropoda</taxon>
        <taxon>Hexapoda</taxon>
        <taxon>Insecta</taxon>
        <taxon>Pterygota</taxon>
        <taxon>Neoptera</taxon>
        <taxon>Polyneoptera</taxon>
        <taxon>Orthoptera</taxon>
        <taxon>Ensifera</taxon>
        <taxon>Gryllidea</taxon>
        <taxon>Grylloidea</taxon>
        <taxon>Gryllidae</taxon>
        <taxon>Gryllinae</taxon>
        <taxon>Gryllus</taxon>
    </lineage>
</organism>
<dbReference type="PANTHER" id="PTHR48439:SF1">
    <property type="entry name" value="HEMIMETHYLATED DNA-BINDING DOMAIN-CONTAINING PROTEIN"/>
    <property type="match status" value="1"/>
</dbReference>
<dbReference type="Pfam" id="PF08755">
    <property type="entry name" value="YccV-like"/>
    <property type="match status" value="1"/>
</dbReference>
<dbReference type="Gene3D" id="2.30.30.390">
    <property type="entry name" value="Hemimethylated DNA-binding domain"/>
    <property type="match status" value="1"/>
</dbReference>
<feature type="chain" id="PRO_5043052366" description="Hemimethylated DNA-binding domain-containing protein" evidence="1">
    <location>
        <begin position="26"/>
        <end position="226"/>
    </location>
</feature>
<feature type="signal peptide" evidence="1">
    <location>
        <begin position="1"/>
        <end position="25"/>
    </location>
</feature>
<evidence type="ECO:0000259" key="2">
    <source>
        <dbReference type="SMART" id="SM00992"/>
    </source>
</evidence>
<reference evidence="3 4" key="1">
    <citation type="submission" date="2024-03" db="EMBL/GenBank/DDBJ databases">
        <title>The genome assembly and annotation of the cricket Gryllus longicercus Weissman &amp; Gray.</title>
        <authorList>
            <person name="Szrajer S."/>
            <person name="Gray D."/>
            <person name="Ylla G."/>
        </authorList>
    </citation>
    <scope>NUCLEOTIDE SEQUENCE [LARGE SCALE GENOMIC DNA]</scope>
    <source>
        <strain evidence="3">DAG 2021-001</strain>
        <tissue evidence="3">Whole body minus gut</tissue>
    </source>
</reference>
<dbReference type="EMBL" id="JAZDUA010001147">
    <property type="protein sequence ID" value="KAK7788392.1"/>
    <property type="molecule type" value="Genomic_DNA"/>
</dbReference>
<dbReference type="NCBIfam" id="TIGR02097">
    <property type="entry name" value="yccV"/>
    <property type="match status" value="1"/>
</dbReference>
<protein>
    <recommendedName>
        <fullName evidence="2">Hemimethylated DNA-binding domain-containing protein</fullName>
    </recommendedName>
</protein>
<dbReference type="InterPro" id="IPR036623">
    <property type="entry name" value="Hemimethylated_DNA-bd_sf"/>
</dbReference>
<dbReference type="SUPFAM" id="SSF141255">
    <property type="entry name" value="YccV-like"/>
    <property type="match status" value="1"/>
</dbReference>
<comment type="caution">
    <text evidence="3">The sequence shown here is derived from an EMBL/GenBank/DDBJ whole genome shotgun (WGS) entry which is preliminary data.</text>
</comment>
<dbReference type="SMART" id="SM00992">
    <property type="entry name" value="YccV-like"/>
    <property type="match status" value="1"/>
</dbReference>
<dbReference type="InterPro" id="IPR011722">
    <property type="entry name" value="Hemimethylated_DNA-bd_dom"/>
</dbReference>
<evidence type="ECO:0000313" key="4">
    <source>
        <dbReference type="Proteomes" id="UP001378592"/>
    </source>
</evidence>
<dbReference type="PANTHER" id="PTHR48439">
    <property type="entry name" value="HEMIMETHYLATED DNA-BINDING DOMAIN-CONTAINING PROTEIN"/>
    <property type="match status" value="1"/>
</dbReference>
<dbReference type="GO" id="GO:0003677">
    <property type="term" value="F:DNA binding"/>
    <property type="evidence" value="ECO:0007669"/>
    <property type="project" value="InterPro"/>
</dbReference>
<dbReference type="AlphaFoldDB" id="A0AAN9YY67"/>
<sequence length="226" mass="26613">MPLAHREVLQLGLLFLCVPLQYLLSGHLTNRSQAILHVVNDFRHFRDNWLHTEPWKNRFVQLVSWVLKGFVRPSNPIEGVRVNGPETSLAIEVLQYRERAGFFGSSQEVRSERPKHLRFRVGQVVRHRIEGFRAVIVGWDLHAKAPESWLSLMYGESRVLRFWPHYALLIDRRDRKGSHQTYVVQEQLELMKNTEVRHPDIGKKFAYFDGAQYIPHGKLKRLYPKD</sequence>
<keyword evidence="1" id="KW-0732">Signal</keyword>
<dbReference type="InterPro" id="IPR053189">
    <property type="entry name" value="Clp_protease_adapter_ClpF"/>
</dbReference>